<evidence type="ECO:0000313" key="6">
    <source>
        <dbReference type="Proteomes" id="UP000001114"/>
    </source>
</evidence>
<dbReference type="KEGG" id="asu:Asuc_1569"/>
<dbReference type="GO" id="GO:0004106">
    <property type="term" value="F:chorismate mutase activity"/>
    <property type="evidence" value="ECO:0007669"/>
    <property type="project" value="InterPro"/>
</dbReference>
<proteinExistence type="predicted"/>
<dbReference type="InterPro" id="IPR008244">
    <property type="entry name" value="Chor_mut/prephenate_DH_T"/>
</dbReference>
<keyword evidence="2" id="KW-0413">Isomerase</keyword>
<protein>
    <recommendedName>
        <fullName evidence="2">T-protein</fullName>
    </recommendedName>
</protein>
<dbReference type="EMBL" id="CP000746">
    <property type="protein sequence ID" value="ABR74923.1"/>
    <property type="molecule type" value="Genomic_DNA"/>
</dbReference>
<feature type="domain" description="Prephenate/arogenate dehydrogenase" evidence="4">
    <location>
        <begin position="98"/>
        <end position="361"/>
    </location>
</feature>
<dbReference type="InterPro" id="IPR046825">
    <property type="entry name" value="PDH_C"/>
</dbReference>
<dbReference type="SUPFAM" id="SSF48179">
    <property type="entry name" value="6-phosphogluconate dehydrogenase C-terminal domain-like"/>
    <property type="match status" value="1"/>
</dbReference>
<dbReference type="eggNOG" id="COG1605">
    <property type="taxonomic scope" value="Bacteria"/>
</dbReference>
<dbReference type="PANTHER" id="PTHR21363">
    <property type="entry name" value="PREPHENATE DEHYDROGENASE"/>
    <property type="match status" value="1"/>
</dbReference>
<dbReference type="UniPathway" id="UPA00120">
    <property type="reaction ID" value="UER00203"/>
</dbReference>
<dbReference type="eggNOG" id="COG0287">
    <property type="taxonomic scope" value="Bacteria"/>
</dbReference>
<dbReference type="GO" id="GO:0004665">
    <property type="term" value="F:prephenate dehydrogenase (NADP+) activity"/>
    <property type="evidence" value="ECO:0007669"/>
    <property type="project" value="InterPro"/>
</dbReference>
<dbReference type="NCBIfam" id="TIGR01799">
    <property type="entry name" value="CM_T"/>
    <property type="match status" value="1"/>
</dbReference>
<keyword evidence="2" id="KW-0028">Amino-acid biosynthesis</keyword>
<dbReference type="SUPFAM" id="SSF48600">
    <property type="entry name" value="Chorismate mutase II"/>
    <property type="match status" value="1"/>
</dbReference>
<sequence>MEALKEIRKEIDALDKELIEVFAKRLALVKKVGEIKHKHGLPIYVPEREADMLAARRQEAEKTGVPADLIEDVLRRLMRESYASENDYGFKTVNPAIKKIVIVGGNGKLGGLFARFLRASGYHVDTMGSRDWESADKILADSDVVMVCVPIAKTLETIERLKPYLTESMLLTDLTSVKRRPLEKMLEVHTGAVVGLHPMFGPDIASMAKQIVVRCDGRYPERYEWLLQQIGIWGAKIYQADAAEHDHSMTYIQALRHFSTFANGYHLSRQPVKLANILALSSPIYRLELAMIGRLFAQDGELYADIIMDKPENLAVIESLKQSYEESLKFFENGDKAGFIEAFNQVREWFGEYSEQFMKESRQLLQQANDYRQHD</sequence>
<evidence type="ECO:0000259" key="4">
    <source>
        <dbReference type="PROSITE" id="PS51176"/>
    </source>
</evidence>
<comment type="pathway">
    <text evidence="2">Metabolic intermediate biosynthesis; prephenate biosynthesis; prephenate from chorismate: step 1/1.</text>
</comment>
<name>A6VPM6_ACTSZ</name>
<dbReference type="Gene3D" id="3.40.50.720">
    <property type="entry name" value="NAD(P)-binding Rossmann-like Domain"/>
    <property type="match status" value="1"/>
</dbReference>
<dbReference type="InterPro" id="IPR002701">
    <property type="entry name" value="CM_II_prokaryot"/>
</dbReference>
<dbReference type="InterPro" id="IPR008927">
    <property type="entry name" value="6-PGluconate_DH-like_C_sf"/>
</dbReference>
<organism evidence="5 6">
    <name type="scientific">Actinobacillus succinogenes (strain ATCC 55618 / DSM 22257 / CCUG 43843 / 130Z)</name>
    <dbReference type="NCBI Taxonomy" id="339671"/>
    <lineage>
        <taxon>Bacteria</taxon>
        <taxon>Pseudomonadati</taxon>
        <taxon>Pseudomonadota</taxon>
        <taxon>Gammaproteobacteria</taxon>
        <taxon>Pasteurellales</taxon>
        <taxon>Pasteurellaceae</taxon>
        <taxon>Actinobacillus</taxon>
    </lineage>
</organism>
<dbReference type="InterPro" id="IPR036263">
    <property type="entry name" value="Chorismate_II_sf"/>
</dbReference>
<dbReference type="Pfam" id="PF02153">
    <property type="entry name" value="PDH_N"/>
    <property type="match status" value="1"/>
</dbReference>
<dbReference type="PANTHER" id="PTHR21363:SF0">
    <property type="entry name" value="PREPHENATE DEHYDROGENASE [NADP(+)]"/>
    <property type="match status" value="1"/>
</dbReference>
<keyword evidence="2" id="KW-0057">Aromatic amino acid biosynthesis</keyword>
<keyword evidence="2" id="KW-0520">NAD</keyword>
<dbReference type="GO" id="GO:0046417">
    <property type="term" value="P:chorismate metabolic process"/>
    <property type="evidence" value="ECO:0007669"/>
    <property type="project" value="InterPro"/>
</dbReference>
<dbReference type="NCBIfam" id="NF008400">
    <property type="entry name" value="PRK11199.1"/>
    <property type="match status" value="1"/>
</dbReference>
<evidence type="ECO:0000259" key="3">
    <source>
        <dbReference type="PROSITE" id="PS51168"/>
    </source>
</evidence>
<keyword evidence="1 2" id="KW-0560">Oxidoreductase</keyword>
<dbReference type="AlphaFoldDB" id="A6VPM6"/>
<gene>
    <name evidence="5" type="ordered locus">Asuc_1569</name>
</gene>
<comment type="pathway">
    <text evidence="2">Amino-acid biosynthesis; L-tyrosine biosynthesis; (4-hydroxyphenyl)pyruvate from prephenate (NAD(+) route): step 1/1.</text>
</comment>
<dbReference type="HOGENOM" id="CLU_036672_1_1_6"/>
<evidence type="ECO:0000256" key="2">
    <source>
        <dbReference type="PIRNR" id="PIRNR001499"/>
    </source>
</evidence>
<dbReference type="UniPathway" id="UPA00122">
    <property type="reaction ID" value="UER00961"/>
</dbReference>
<dbReference type="GO" id="GO:0005737">
    <property type="term" value="C:cytoplasm"/>
    <property type="evidence" value="ECO:0007669"/>
    <property type="project" value="UniProtKB-SubCell"/>
</dbReference>
<dbReference type="Pfam" id="PF20463">
    <property type="entry name" value="PDH_C"/>
    <property type="match status" value="1"/>
</dbReference>
<dbReference type="PIRSF" id="PIRSF001499">
    <property type="entry name" value="Chor_mut_pdh_Tpr"/>
    <property type="match status" value="1"/>
</dbReference>
<accession>A6VPM6</accession>
<evidence type="ECO:0000313" key="5">
    <source>
        <dbReference type="EMBL" id="ABR74923.1"/>
    </source>
</evidence>
<dbReference type="STRING" id="339671.Asuc_1569"/>
<dbReference type="InterPro" id="IPR011277">
    <property type="entry name" value="CM_T"/>
</dbReference>
<dbReference type="InterPro" id="IPR036979">
    <property type="entry name" value="CM_dom_sf"/>
</dbReference>
<dbReference type="InterPro" id="IPR046826">
    <property type="entry name" value="PDH_N"/>
</dbReference>
<dbReference type="Gene3D" id="1.10.3660.10">
    <property type="entry name" value="6-phosphogluconate dehydrogenase C-terminal like domain"/>
    <property type="match status" value="1"/>
</dbReference>
<dbReference type="PROSITE" id="PS51176">
    <property type="entry name" value="PDH_ADH"/>
    <property type="match status" value="1"/>
</dbReference>
<dbReference type="GO" id="GO:0008977">
    <property type="term" value="F:prephenate dehydrogenase (NAD+) activity"/>
    <property type="evidence" value="ECO:0007669"/>
    <property type="project" value="InterPro"/>
</dbReference>
<dbReference type="Gene3D" id="1.20.59.10">
    <property type="entry name" value="Chorismate mutase"/>
    <property type="match status" value="1"/>
</dbReference>
<keyword evidence="2" id="KW-0827">Tyrosine biosynthesis</keyword>
<dbReference type="InterPro" id="IPR036291">
    <property type="entry name" value="NAD(P)-bd_dom_sf"/>
</dbReference>
<dbReference type="Proteomes" id="UP000001114">
    <property type="component" value="Chromosome"/>
</dbReference>
<dbReference type="PROSITE" id="PS51168">
    <property type="entry name" value="CHORISMATE_MUT_2"/>
    <property type="match status" value="1"/>
</dbReference>
<comment type="subcellular location">
    <subcellularLocation>
        <location evidence="2">Cytoplasm</location>
    </subcellularLocation>
</comment>
<dbReference type="Pfam" id="PF01817">
    <property type="entry name" value="CM_2"/>
    <property type="match status" value="1"/>
</dbReference>
<dbReference type="GO" id="GO:0006571">
    <property type="term" value="P:tyrosine biosynthetic process"/>
    <property type="evidence" value="ECO:0007669"/>
    <property type="project" value="UniProtKB-UniPathway"/>
</dbReference>
<reference evidence="6" key="1">
    <citation type="journal article" date="2010" name="BMC Genomics">
        <title>A genomic perspective on the potential of Actinobacillus succinogenes for industrial succinate production.</title>
        <authorList>
            <person name="McKinlay J.B."/>
            <person name="Laivenieks M."/>
            <person name="Schindler B.D."/>
            <person name="McKinlay A.A."/>
            <person name="Siddaramappa S."/>
            <person name="Challacombe J.F."/>
            <person name="Lowry S.R."/>
            <person name="Clum A."/>
            <person name="Lapidus A.L."/>
            <person name="Burkhart K.B."/>
            <person name="Harkins V."/>
            <person name="Vieille C."/>
        </authorList>
    </citation>
    <scope>NUCLEOTIDE SEQUENCE [LARGE SCALE GENOMIC DNA]</scope>
    <source>
        <strain evidence="6">ATCC 55618 / DSM 22257 / CCUG 43843 / 130Z</strain>
    </source>
</reference>
<dbReference type="OrthoDB" id="6198144at2"/>
<dbReference type="SUPFAM" id="SSF51735">
    <property type="entry name" value="NAD(P)-binding Rossmann-fold domains"/>
    <property type="match status" value="1"/>
</dbReference>
<dbReference type="SMART" id="SM00830">
    <property type="entry name" value="CM_2"/>
    <property type="match status" value="1"/>
</dbReference>
<keyword evidence="2" id="KW-0963">Cytoplasm</keyword>
<dbReference type="GO" id="GO:0070403">
    <property type="term" value="F:NAD+ binding"/>
    <property type="evidence" value="ECO:0007669"/>
    <property type="project" value="InterPro"/>
</dbReference>
<dbReference type="InterPro" id="IPR003099">
    <property type="entry name" value="Prephen_DH"/>
</dbReference>
<keyword evidence="6" id="KW-1185">Reference proteome</keyword>
<feature type="domain" description="Chorismate mutase" evidence="3">
    <location>
        <begin position="1"/>
        <end position="89"/>
    </location>
</feature>
<dbReference type="RefSeq" id="WP_012073300.1">
    <property type="nucleotide sequence ID" value="NC_009655.1"/>
</dbReference>
<evidence type="ECO:0000256" key="1">
    <source>
        <dbReference type="ARBA" id="ARBA00023002"/>
    </source>
</evidence>
<dbReference type="InterPro" id="IPR050812">
    <property type="entry name" value="Preph/Arog_dehydrog"/>
</dbReference>